<dbReference type="Pfam" id="PF00528">
    <property type="entry name" value="BPD_transp_1"/>
    <property type="match status" value="1"/>
</dbReference>
<feature type="transmembrane region" description="Helical" evidence="7">
    <location>
        <begin position="34"/>
        <end position="55"/>
    </location>
</feature>
<name>A0ABD5RU28_9EURY</name>
<evidence type="ECO:0000256" key="7">
    <source>
        <dbReference type="RuleBase" id="RU363032"/>
    </source>
</evidence>
<evidence type="ECO:0000256" key="4">
    <source>
        <dbReference type="ARBA" id="ARBA00022692"/>
    </source>
</evidence>
<keyword evidence="10" id="KW-1185">Reference proteome</keyword>
<evidence type="ECO:0000256" key="3">
    <source>
        <dbReference type="ARBA" id="ARBA00022475"/>
    </source>
</evidence>
<feature type="transmembrane region" description="Helical" evidence="7">
    <location>
        <begin position="207"/>
        <end position="231"/>
    </location>
</feature>
<dbReference type="InterPro" id="IPR035906">
    <property type="entry name" value="MetI-like_sf"/>
</dbReference>
<comment type="subcellular location">
    <subcellularLocation>
        <location evidence="1 7">Cell membrane</location>
        <topology evidence="1 7">Multi-pass membrane protein</topology>
    </subcellularLocation>
</comment>
<organism evidence="9 10">
    <name type="scientific">Halomarina salina</name>
    <dbReference type="NCBI Taxonomy" id="1872699"/>
    <lineage>
        <taxon>Archaea</taxon>
        <taxon>Methanobacteriati</taxon>
        <taxon>Methanobacteriota</taxon>
        <taxon>Stenosarchaea group</taxon>
        <taxon>Halobacteria</taxon>
        <taxon>Halobacteriales</taxon>
        <taxon>Natronomonadaceae</taxon>
        <taxon>Halomarina</taxon>
    </lineage>
</organism>
<dbReference type="CDD" id="cd06261">
    <property type="entry name" value="TM_PBP2"/>
    <property type="match status" value="1"/>
</dbReference>
<feature type="transmembrane region" description="Helical" evidence="7">
    <location>
        <begin position="163"/>
        <end position="186"/>
    </location>
</feature>
<dbReference type="InterPro" id="IPR000515">
    <property type="entry name" value="MetI-like"/>
</dbReference>
<dbReference type="PANTHER" id="PTHR32243:SF18">
    <property type="entry name" value="INNER MEMBRANE ABC TRANSPORTER PERMEASE PROTEIN YCJP"/>
    <property type="match status" value="1"/>
</dbReference>
<dbReference type="PROSITE" id="PS50928">
    <property type="entry name" value="ABC_TM1"/>
    <property type="match status" value="1"/>
</dbReference>
<feature type="transmembrane region" description="Helical" evidence="7">
    <location>
        <begin position="99"/>
        <end position="120"/>
    </location>
</feature>
<feature type="transmembrane region" description="Helical" evidence="7">
    <location>
        <begin position="264"/>
        <end position="286"/>
    </location>
</feature>
<evidence type="ECO:0000313" key="10">
    <source>
        <dbReference type="Proteomes" id="UP001596099"/>
    </source>
</evidence>
<dbReference type="AlphaFoldDB" id="A0ABD5RU28"/>
<dbReference type="GO" id="GO:0005886">
    <property type="term" value="C:plasma membrane"/>
    <property type="evidence" value="ECO:0007669"/>
    <property type="project" value="UniProtKB-SubCell"/>
</dbReference>
<dbReference type="EMBL" id="JBHSQH010000009">
    <property type="protein sequence ID" value="MFC5973982.1"/>
    <property type="molecule type" value="Genomic_DNA"/>
</dbReference>
<comment type="similarity">
    <text evidence="7">Belongs to the binding-protein-dependent transport system permease family.</text>
</comment>
<sequence length="297" mass="33825">MSQKTTTTTSQQYSGSVPLWNRLSYDRRNQLRRLSLYGFLAVALLVILFPLYWMVVTSIKPSDLLFNDHQNLFPLSFTLEAYEAILSDPQFLQYYLNSIIYTVGVVGLTTVTATLGGYGLTRIDIPYKRMFARGILMGYMFPAIMLSIPMFVLWRYLGWVNTYIGVILAETALALPFGLWLMWKFFQTVPESLEESARMNGATRFQAFKDIALPIAQPGIIAVSIFAYAVAWNEYTMPTVLLSDQALWPLTVGVQSFVQGYQVLWGQVMAATTLMVIPSFLFVYFLQSYILQGFRLN</sequence>
<proteinExistence type="inferred from homology"/>
<comment type="caution">
    <text evidence="9">The sequence shown here is derived from an EMBL/GenBank/DDBJ whole genome shotgun (WGS) entry which is preliminary data.</text>
</comment>
<evidence type="ECO:0000313" key="9">
    <source>
        <dbReference type="EMBL" id="MFC5973982.1"/>
    </source>
</evidence>
<protein>
    <submittedName>
        <fullName evidence="9">Carbohydrate ABC transporter permease</fullName>
    </submittedName>
</protein>
<evidence type="ECO:0000256" key="5">
    <source>
        <dbReference type="ARBA" id="ARBA00022989"/>
    </source>
</evidence>
<keyword evidence="5 7" id="KW-1133">Transmembrane helix</keyword>
<dbReference type="PANTHER" id="PTHR32243">
    <property type="entry name" value="MALTOSE TRANSPORT SYSTEM PERMEASE-RELATED"/>
    <property type="match status" value="1"/>
</dbReference>
<dbReference type="RefSeq" id="WP_247421025.1">
    <property type="nucleotide sequence ID" value="NZ_JALLGW010000004.1"/>
</dbReference>
<dbReference type="Gene3D" id="1.10.3720.10">
    <property type="entry name" value="MetI-like"/>
    <property type="match status" value="1"/>
</dbReference>
<dbReference type="SUPFAM" id="SSF161098">
    <property type="entry name" value="MetI-like"/>
    <property type="match status" value="1"/>
</dbReference>
<feature type="transmembrane region" description="Helical" evidence="7">
    <location>
        <begin position="132"/>
        <end position="157"/>
    </location>
</feature>
<keyword evidence="2 7" id="KW-0813">Transport</keyword>
<keyword evidence="4 7" id="KW-0812">Transmembrane</keyword>
<evidence type="ECO:0000256" key="1">
    <source>
        <dbReference type="ARBA" id="ARBA00004651"/>
    </source>
</evidence>
<gene>
    <name evidence="9" type="ORF">ACFPYI_21895</name>
</gene>
<feature type="domain" description="ABC transmembrane type-1" evidence="8">
    <location>
        <begin position="95"/>
        <end position="286"/>
    </location>
</feature>
<dbReference type="InterPro" id="IPR050901">
    <property type="entry name" value="BP-dep_ABC_trans_perm"/>
</dbReference>
<evidence type="ECO:0000259" key="8">
    <source>
        <dbReference type="PROSITE" id="PS50928"/>
    </source>
</evidence>
<dbReference type="Proteomes" id="UP001596099">
    <property type="component" value="Unassembled WGS sequence"/>
</dbReference>
<reference evidence="9 10" key="1">
    <citation type="journal article" date="2019" name="Int. J. Syst. Evol. Microbiol.">
        <title>The Global Catalogue of Microorganisms (GCM) 10K type strain sequencing project: providing services to taxonomists for standard genome sequencing and annotation.</title>
        <authorList>
            <consortium name="The Broad Institute Genomics Platform"/>
            <consortium name="The Broad Institute Genome Sequencing Center for Infectious Disease"/>
            <person name="Wu L."/>
            <person name="Ma J."/>
        </authorList>
    </citation>
    <scope>NUCLEOTIDE SEQUENCE [LARGE SCALE GENOMIC DNA]</scope>
    <source>
        <strain evidence="9 10">CGMCC 1.12543</strain>
    </source>
</reference>
<keyword evidence="6 7" id="KW-0472">Membrane</keyword>
<evidence type="ECO:0000256" key="6">
    <source>
        <dbReference type="ARBA" id="ARBA00023136"/>
    </source>
</evidence>
<accession>A0ABD5RU28</accession>
<evidence type="ECO:0000256" key="2">
    <source>
        <dbReference type="ARBA" id="ARBA00022448"/>
    </source>
</evidence>
<keyword evidence="3" id="KW-1003">Cell membrane</keyword>